<name>A0A5C5RQM9_9ACTN</name>
<sequence length="123" mass="13481">MTPADQQVDLVVAAQARVWALTAQDLVDRARARMELVPAPLGGPWDRSELNAGAATALAQELLDERAERLRIAGRVHNLAGDLEEFLTLWTADDLSDFGLVEQVETVVDLLQKQVEALKAVRP</sequence>
<accession>A0A5C5RQM9</accession>
<dbReference type="Proteomes" id="UP000319792">
    <property type="component" value="Unassembled WGS sequence"/>
</dbReference>
<dbReference type="RefSeq" id="WP_146433337.1">
    <property type="nucleotide sequence ID" value="NZ_VIGV01000002.1"/>
</dbReference>
<reference evidence="1 2" key="2">
    <citation type="submission" date="2019-08" db="EMBL/GenBank/DDBJ databases">
        <title>Tsukamurella conjunctivitidis sp. nov., Tsukamurella assacharolytica sp. nov. and Tsukamurella sputae sp. nov. isolated from patients with conjunctivitis, bacteraemia (lymphoma) and respiratory infection (sputum) in Hong Kong.</title>
        <authorList>
            <person name="Fok K.M.N."/>
            <person name="Fong J.Y.H."/>
        </authorList>
    </citation>
    <scope>NUCLEOTIDE SEQUENCE [LARGE SCALE GENOMIC DNA]</scope>
    <source>
        <strain evidence="1 2">HKU70</strain>
    </source>
</reference>
<reference evidence="1 2" key="1">
    <citation type="submission" date="2019-06" db="EMBL/GenBank/DDBJ databases">
        <authorList>
            <person name="Teng J.L.L."/>
            <person name="Lee H.H."/>
            <person name="Lau S.K.P."/>
            <person name="Woo P.C.Y."/>
        </authorList>
    </citation>
    <scope>NUCLEOTIDE SEQUENCE [LARGE SCALE GENOMIC DNA]</scope>
    <source>
        <strain evidence="1 2">HKU70</strain>
    </source>
</reference>
<comment type="caution">
    <text evidence="1">The sequence shown here is derived from an EMBL/GenBank/DDBJ whole genome shotgun (WGS) entry which is preliminary data.</text>
</comment>
<gene>
    <name evidence="1" type="ORF">FK268_09365</name>
</gene>
<dbReference type="OrthoDB" id="9905420at2"/>
<evidence type="ECO:0000313" key="2">
    <source>
        <dbReference type="Proteomes" id="UP000319792"/>
    </source>
</evidence>
<organism evidence="1 2">
    <name type="scientific">Tsukamurella sputi</name>
    <dbReference type="NCBI Taxonomy" id="2591848"/>
    <lineage>
        <taxon>Bacteria</taxon>
        <taxon>Bacillati</taxon>
        <taxon>Actinomycetota</taxon>
        <taxon>Actinomycetes</taxon>
        <taxon>Mycobacteriales</taxon>
        <taxon>Tsukamurellaceae</taxon>
        <taxon>Tsukamurella</taxon>
    </lineage>
</organism>
<dbReference type="AlphaFoldDB" id="A0A5C5RQM9"/>
<protein>
    <submittedName>
        <fullName evidence="1">Uncharacterized protein</fullName>
    </submittedName>
</protein>
<evidence type="ECO:0000313" key="1">
    <source>
        <dbReference type="EMBL" id="TWS25389.1"/>
    </source>
</evidence>
<proteinExistence type="predicted"/>
<dbReference type="EMBL" id="VIGV01000002">
    <property type="protein sequence ID" value="TWS25389.1"/>
    <property type="molecule type" value="Genomic_DNA"/>
</dbReference>
<keyword evidence="2" id="KW-1185">Reference proteome</keyword>